<keyword evidence="1" id="KW-0472">Membrane</keyword>
<reference evidence="2" key="1">
    <citation type="submission" date="2022-03" db="EMBL/GenBank/DDBJ databases">
        <authorList>
            <person name="Martin C."/>
        </authorList>
    </citation>
    <scope>NUCLEOTIDE SEQUENCE</scope>
</reference>
<keyword evidence="3" id="KW-1185">Reference proteome</keyword>
<evidence type="ECO:0000256" key="1">
    <source>
        <dbReference type="SAM" id="Phobius"/>
    </source>
</evidence>
<feature type="transmembrane region" description="Helical" evidence="1">
    <location>
        <begin position="38"/>
        <end position="62"/>
    </location>
</feature>
<dbReference type="AlphaFoldDB" id="A0A8S4NLU6"/>
<evidence type="ECO:0000313" key="3">
    <source>
        <dbReference type="Proteomes" id="UP000749559"/>
    </source>
</evidence>
<name>A0A8S4NLU6_OWEFU</name>
<keyword evidence="1" id="KW-1133">Transmembrane helix</keyword>
<organism evidence="2 3">
    <name type="scientific">Owenia fusiformis</name>
    <name type="common">Polychaete worm</name>
    <dbReference type="NCBI Taxonomy" id="6347"/>
    <lineage>
        <taxon>Eukaryota</taxon>
        <taxon>Metazoa</taxon>
        <taxon>Spiralia</taxon>
        <taxon>Lophotrochozoa</taxon>
        <taxon>Annelida</taxon>
        <taxon>Polychaeta</taxon>
        <taxon>Sedentaria</taxon>
        <taxon>Canalipalpata</taxon>
        <taxon>Sabellida</taxon>
        <taxon>Oweniida</taxon>
        <taxon>Oweniidae</taxon>
        <taxon>Owenia</taxon>
    </lineage>
</organism>
<feature type="transmembrane region" description="Helical" evidence="1">
    <location>
        <begin position="83"/>
        <end position="103"/>
    </location>
</feature>
<evidence type="ECO:0008006" key="4">
    <source>
        <dbReference type="Google" id="ProtNLM"/>
    </source>
</evidence>
<dbReference type="Proteomes" id="UP000749559">
    <property type="component" value="Unassembled WGS sequence"/>
</dbReference>
<comment type="caution">
    <text evidence="2">The sequence shown here is derived from an EMBL/GenBank/DDBJ whole genome shotgun (WGS) entry which is preliminary data.</text>
</comment>
<protein>
    <recommendedName>
        <fullName evidence="4">Tetraspanin</fullName>
    </recommendedName>
</protein>
<keyword evidence="1" id="KW-0812">Transmembrane</keyword>
<sequence length="351" mass="39588">MDEEEDKPNKWKDWRLCCTDMRDFISNKLFKSPTFQGAAFIVVFILTIWGAIMIYLGIDFCMQCRAGIQDYICSFRSDPCMPIAMPSFTGCIGLLCILGTICFRSPRSLGVLLIMLGLTELGLALYIRLGKQQNITDEILKDIKDTYVGVHTSPVPHGGFNIESDCWQKIAKDHPLCDFLLDNITSVDTNLTEKMKSGDITKSLYDAIKYSDYNDADPLVTDEDIEVCARSLQASIDRAYDKNKGLASTILLIAMATHIISAIFLLVIFKKIQEITHEKEVNGEDDIHEDAEVNNPTIVHTPPNNTDDNMNDDIMDLDVLAQMRAKRFENRRKSAVSMLTFDIVPIADDYI</sequence>
<proteinExistence type="predicted"/>
<accession>A0A8S4NLU6</accession>
<gene>
    <name evidence="2" type="ORF">OFUS_LOCUS8245</name>
</gene>
<dbReference type="EMBL" id="CAIIXF020000004">
    <property type="protein sequence ID" value="CAH1781693.1"/>
    <property type="molecule type" value="Genomic_DNA"/>
</dbReference>
<feature type="transmembrane region" description="Helical" evidence="1">
    <location>
        <begin position="109"/>
        <end position="127"/>
    </location>
</feature>
<evidence type="ECO:0000313" key="2">
    <source>
        <dbReference type="EMBL" id="CAH1781693.1"/>
    </source>
</evidence>
<feature type="transmembrane region" description="Helical" evidence="1">
    <location>
        <begin position="246"/>
        <end position="269"/>
    </location>
</feature>